<feature type="transmembrane region" description="Helical" evidence="6">
    <location>
        <begin position="255"/>
        <end position="278"/>
    </location>
</feature>
<gene>
    <name evidence="8" type="ORF">IWQ60_003033</name>
</gene>
<protein>
    <recommendedName>
        <fullName evidence="7">MARVEL domain-containing protein</fullName>
    </recommendedName>
</protein>
<evidence type="ECO:0000313" key="8">
    <source>
        <dbReference type="EMBL" id="KAJ1927327.1"/>
    </source>
</evidence>
<dbReference type="Proteomes" id="UP001150569">
    <property type="component" value="Unassembled WGS sequence"/>
</dbReference>
<dbReference type="AlphaFoldDB" id="A0A9W8AI58"/>
<proteinExistence type="predicted"/>
<evidence type="ECO:0000256" key="2">
    <source>
        <dbReference type="ARBA" id="ARBA00022692"/>
    </source>
</evidence>
<evidence type="ECO:0000256" key="6">
    <source>
        <dbReference type="SAM" id="Phobius"/>
    </source>
</evidence>
<reference evidence="8" key="1">
    <citation type="submission" date="2022-07" db="EMBL/GenBank/DDBJ databases">
        <title>Phylogenomic reconstructions and comparative analyses of Kickxellomycotina fungi.</title>
        <authorList>
            <person name="Reynolds N.K."/>
            <person name="Stajich J.E."/>
            <person name="Barry K."/>
            <person name="Grigoriev I.V."/>
            <person name="Crous P."/>
            <person name="Smith M.E."/>
        </authorList>
    </citation>
    <scope>NUCLEOTIDE SEQUENCE</scope>
    <source>
        <strain evidence="8">RSA 861</strain>
    </source>
</reference>
<name>A0A9W8AI58_9FUNG</name>
<dbReference type="Pfam" id="PF01284">
    <property type="entry name" value="MARVEL"/>
    <property type="match status" value="1"/>
</dbReference>
<feature type="compositionally biased region" description="Polar residues" evidence="5">
    <location>
        <begin position="52"/>
        <end position="62"/>
    </location>
</feature>
<dbReference type="EMBL" id="JANBPT010000123">
    <property type="protein sequence ID" value="KAJ1927327.1"/>
    <property type="molecule type" value="Genomic_DNA"/>
</dbReference>
<evidence type="ECO:0000313" key="9">
    <source>
        <dbReference type="Proteomes" id="UP001150569"/>
    </source>
</evidence>
<keyword evidence="9" id="KW-1185">Reference proteome</keyword>
<feature type="transmembrane region" description="Helical" evidence="6">
    <location>
        <begin position="182"/>
        <end position="201"/>
    </location>
</feature>
<organism evidence="8 9">
    <name type="scientific">Tieghemiomyces parasiticus</name>
    <dbReference type="NCBI Taxonomy" id="78921"/>
    <lineage>
        <taxon>Eukaryota</taxon>
        <taxon>Fungi</taxon>
        <taxon>Fungi incertae sedis</taxon>
        <taxon>Zoopagomycota</taxon>
        <taxon>Kickxellomycotina</taxon>
        <taxon>Dimargaritomycetes</taxon>
        <taxon>Dimargaritales</taxon>
        <taxon>Dimargaritaceae</taxon>
        <taxon>Tieghemiomyces</taxon>
    </lineage>
</organism>
<keyword evidence="4 6" id="KW-0472">Membrane</keyword>
<dbReference type="OrthoDB" id="3253553at2759"/>
<evidence type="ECO:0000256" key="4">
    <source>
        <dbReference type="ARBA" id="ARBA00023136"/>
    </source>
</evidence>
<feature type="transmembrane region" description="Helical" evidence="6">
    <location>
        <begin position="143"/>
        <end position="162"/>
    </location>
</feature>
<feature type="domain" description="MARVEL" evidence="7">
    <location>
        <begin position="143"/>
        <end position="270"/>
    </location>
</feature>
<dbReference type="GO" id="GO:0016020">
    <property type="term" value="C:membrane"/>
    <property type="evidence" value="ECO:0007669"/>
    <property type="project" value="UniProtKB-SubCell"/>
</dbReference>
<evidence type="ECO:0000256" key="1">
    <source>
        <dbReference type="ARBA" id="ARBA00004141"/>
    </source>
</evidence>
<accession>A0A9W8AI58</accession>
<dbReference type="InterPro" id="IPR008253">
    <property type="entry name" value="Marvel"/>
</dbReference>
<feature type="region of interest" description="Disordered" evidence="5">
    <location>
        <begin position="1"/>
        <end position="62"/>
    </location>
</feature>
<keyword evidence="3 6" id="KW-1133">Transmembrane helix</keyword>
<evidence type="ECO:0000259" key="7">
    <source>
        <dbReference type="Pfam" id="PF01284"/>
    </source>
</evidence>
<keyword evidence="2 6" id="KW-0812">Transmembrane</keyword>
<feature type="transmembrane region" description="Helical" evidence="6">
    <location>
        <begin position="213"/>
        <end position="235"/>
    </location>
</feature>
<evidence type="ECO:0000256" key="5">
    <source>
        <dbReference type="SAM" id="MobiDB-lite"/>
    </source>
</evidence>
<comment type="caution">
    <text evidence="8">The sequence shown here is derived from an EMBL/GenBank/DDBJ whole genome shotgun (WGS) entry which is preliminary data.</text>
</comment>
<comment type="subcellular location">
    <subcellularLocation>
        <location evidence="1">Membrane</location>
        <topology evidence="1">Multi-pass membrane protein</topology>
    </subcellularLocation>
</comment>
<sequence>MTERSYGHMAMPVPGQDTEQPTGSSYGIAAPTVADSPYGAAPPHDTHDAYNPSHQPYGTHSGQEGYGSKFNLPPGVIPVSVPHSGSPAPPPAAVTANYPAPSAAPVEPVAVEAAVHGDKPSGVEVPVYNKYSFMTVPDKRKEVLRFFQIVAGVGALGFLAGASPRSGRDSPFSDSSPTNFQYFVSGLSIAVSLFFFLSFFWRFKRPGSQKARNWGLVVTDFILLAFWVASIVASFIKNKCSVGTLDGYCDFYNTSLFFCILSALLYLITFSWSIVAFFQSRRRG</sequence>
<evidence type="ECO:0000256" key="3">
    <source>
        <dbReference type="ARBA" id="ARBA00022989"/>
    </source>
</evidence>